<dbReference type="GO" id="GO:0016491">
    <property type="term" value="F:oxidoreductase activity"/>
    <property type="evidence" value="ECO:0007669"/>
    <property type="project" value="UniProtKB-KW"/>
</dbReference>
<sequence>MYVVPDQSGRKAVVTGANSGTGKEAARRLAAAGAHVIMAVRTPAKGEQARAEILERHPEARLEVRRIDLADLASVRDFAEGVLADPTPLDLLVNNAGVMAPPTRMTTADGFELQFGSNYLGPFALTLRLLPALLAADAPRVATMSSGTANYGRIRFDDLQWKRGRYRPNLSYAQSKLADLILTQQLAAVAADRGWPLLSTAAHPGYTVTNLQTAGASLGRDRPTRMHRFMSVIDILPKQGVEQGAEPLLFAAADPAATAGAYYGPRRLGLVGPTTTARITRRALDPEVNARLWRESERLTGVGLADLDLPAPVSPRRAAH</sequence>
<dbReference type="SUPFAM" id="SSF51735">
    <property type="entry name" value="NAD(P)-binding Rossmann-fold domains"/>
    <property type="match status" value="1"/>
</dbReference>
<keyword evidence="2" id="KW-0560">Oxidoreductase</keyword>
<dbReference type="PANTHER" id="PTHR43157:SF73">
    <property type="entry name" value="WW DOMAIN-CONTAINING OXIDOREDUCTASE-LIKE PROTEIN"/>
    <property type="match status" value="1"/>
</dbReference>
<dbReference type="OrthoDB" id="4577644at2"/>
<name>A0A1I2HBP3_9ACTN</name>
<dbReference type="Gene3D" id="3.40.50.720">
    <property type="entry name" value="NAD(P)-binding Rossmann-like Domain"/>
    <property type="match status" value="1"/>
</dbReference>
<dbReference type="EMBL" id="FONG01000010">
    <property type="protein sequence ID" value="SFF26166.1"/>
    <property type="molecule type" value="Genomic_DNA"/>
</dbReference>
<evidence type="ECO:0000256" key="2">
    <source>
        <dbReference type="ARBA" id="ARBA00023002"/>
    </source>
</evidence>
<dbReference type="RefSeq" id="WP_093714748.1">
    <property type="nucleotide sequence ID" value="NZ_FONG01000010.1"/>
</dbReference>
<accession>A0A1I2HBP3</accession>
<dbReference type="STRING" id="380248.SAMN05216251_110173"/>
<dbReference type="NCBIfam" id="NF004513">
    <property type="entry name" value="PRK05854.1"/>
    <property type="match status" value="1"/>
</dbReference>
<keyword evidence="4" id="KW-1185">Reference proteome</keyword>
<dbReference type="InterPro" id="IPR036291">
    <property type="entry name" value="NAD(P)-bd_dom_sf"/>
</dbReference>
<proteinExistence type="inferred from homology"/>
<evidence type="ECO:0000313" key="3">
    <source>
        <dbReference type="EMBL" id="SFF26166.1"/>
    </source>
</evidence>
<dbReference type="PANTHER" id="PTHR43157">
    <property type="entry name" value="PHOSPHATIDYLINOSITOL-GLYCAN BIOSYNTHESIS CLASS F PROTEIN-RELATED"/>
    <property type="match status" value="1"/>
</dbReference>
<gene>
    <name evidence="3" type="ORF">SAMN05216251_110173</name>
</gene>
<organism evidence="3 4">
    <name type="scientific">Actinacidiphila alni</name>
    <dbReference type="NCBI Taxonomy" id="380248"/>
    <lineage>
        <taxon>Bacteria</taxon>
        <taxon>Bacillati</taxon>
        <taxon>Actinomycetota</taxon>
        <taxon>Actinomycetes</taxon>
        <taxon>Kitasatosporales</taxon>
        <taxon>Streptomycetaceae</taxon>
        <taxon>Actinacidiphila</taxon>
    </lineage>
</organism>
<dbReference type="Pfam" id="PF00106">
    <property type="entry name" value="adh_short"/>
    <property type="match status" value="1"/>
</dbReference>
<evidence type="ECO:0000256" key="1">
    <source>
        <dbReference type="ARBA" id="ARBA00006484"/>
    </source>
</evidence>
<reference evidence="3 4" key="1">
    <citation type="submission" date="2016-10" db="EMBL/GenBank/DDBJ databases">
        <authorList>
            <person name="de Groot N.N."/>
        </authorList>
    </citation>
    <scope>NUCLEOTIDE SEQUENCE [LARGE SCALE GENOMIC DNA]</scope>
    <source>
        <strain evidence="3 4">CGMCC 4.3510</strain>
    </source>
</reference>
<dbReference type="AlphaFoldDB" id="A0A1I2HBP3"/>
<protein>
    <submittedName>
        <fullName evidence="3">NAD(P)-dependent dehydrogenase, short-chain alcohol dehydrogenase family</fullName>
    </submittedName>
</protein>
<dbReference type="NCBIfam" id="NF004846">
    <property type="entry name" value="PRK06197.1"/>
    <property type="match status" value="1"/>
</dbReference>
<dbReference type="InterPro" id="IPR020904">
    <property type="entry name" value="Sc_DH/Rdtase_CS"/>
</dbReference>
<dbReference type="InterPro" id="IPR002347">
    <property type="entry name" value="SDR_fam"/>
</dbReference>
<dbReference type="Proteomes" id="UP000199323">
    <property type="component" value="Unassembled WGS sequence"/>
</dbReference>
<evidence type="ECO:0000313" key="4">
    <source>
        <dbReference type="Proteomes" id="UP000199323"/>
    </source>
</evidence>
<dbReference type="PRINTS" id="PR00081">
    <property type="entry name" value="GDHRDH"/>
</dbReference>
<dbReference type="PROSITE" id="PS00061">
    <property type="entry name" value="ADH_SHORT"/>
    <property type="match status" value="1"/>
</dbReference>
<comment type="similarity">
    <text evidence="1">Belongs to the short-chain dehydrogenases/reductases (SDR) family.</text>
</comment>